<comment type="caution">
    <text evidence="1">The sequence shown here is derived from an EMBL/GenBank/DDBJ whole genome shotgun (WGS) entry which is preliminary data.</text>
</comment>
<sequence length="148" mass="16385">MRRDYFTLDVTTGDETKPQITVSFDGPAKSFEDRLTDEAGMTLDTEQLDVTYRLHDDALTVGGSGVLAVTNRITGDFVLECNADAGMIDQLVSAARENDDNNADGRYQFSVTVNDHEMLSCDRDIFLVYNTEGDLLRQHSLIPSGVEL</sequence>
<accession>A0ABD5YRZ5</accession>
<gene>
    <name evidence="1" type="ORF">ACFQL7_19135</name>
</gene>
<evidence type="ECO:0000313" key="2">
    <source>
        <dbReference type="Proteomes" id="UP001596417"/>
    </source>
</evidence>
<dbReference type="EMBL" id="JBHTAX010000001">
    <property type="protein sequence ID" value="MFC7191692.1"/>
    <property type="molecule type" value="Genomic_DNA"/>
</dbReference>
<reference evidence="1 2" key="1">
    <citation type="journal article" date="2019" name="Int. J. Syst. Evol. Microbiol.">
        <title>The Global Catalogue of Microorganisms (GCM) 10K type strain sequencing project: providing services to taxonomists for standard genome sequencing and annotation.</title>
        <authorList>
            <consortium name="The Broad Institute Genomics Platform"/>
            <consortium name="The Broad Institute Genome Sequencing Center for Infectious Disease"/>
            <person name="Wu L."/>
            <person name="Ma J."/>
        </authorList>
    </citation>
    <scope>NUCLEOTIDE SEQUENCE [LARGE SCALE GENOMIC DNA]</scope>
    <source>
        <strain evidence="1 2">RDMS1</strain>
    </source>
</reference>
<proteinExistence type="predicted"/>
<evidence type="ECO:0000313" key="1">
    <source>
        <dbReference type="EMBL" id="MFC7191692.1"/>
    </source>
</evidence>
<organism evidence="1 2">
    <name type="scientific">Halocatena marina</name>
    <dbReference type="NCBI Taxonomy" id="2934937"/>
    <lineage>
        <taxon>Archaea</taxon>
        <taxon>Methanobacteriati</taxon>
        <taxon>Methanobacteriota</taxon>
        <taxon>Stenosarchaea group</taxon>
        <taxon>Halobacteria</taxon>
        <taxon>Halobacteriales</taxon>
        <taxon>Natronomonadaceae</taxon>
        <taxon>Halocatena</taxon>
    </lineage>
</organism>
<dbReference type="Pfam" id="PF19106">
    <property type="entry name" value="DUF5793"/>
    <property type="match status" value="1"/>
</dbReference>
<dbReference type="GeneID" id="76201460"/>
<dbReference type="RefSeq" id="WP_248903435.1">
    <property type="nucleotide sequence ID" value="NZ_CP109979.1"/>
</dbReference>
<dbReference type="AlphaFoldDB" id="A0ABD5YRZ5"/>
<keyword evidence="2" id="KW-1185">Reference proteome</keyword>
<dbReference type="Proteomes" id="UP001596417">
    <property type="component" value="Unassembled WGS sequence"/>
</dbReference>
<name>A0ABD5YRZ5_9EURY</name>
<dbReference type="InterPro" id="IPR043811">
    <property type="entry name" value="DUF5793"/>
</dbReference>
<protein>
    <submittedName>
        <fullName evidence="1">DUF5793 family protein</fullName>
    </submittedName>
</protein>